<reference evidence="2 3" key="1">
    <citation type="submission" date="2018-07" db="EMBL/GenBank/DDBJ databases">
        <title>Genome sequences of six Lactobacillus spp. isolated from bumble bee guts.</title>
        <authorList>
            <person name="Motta E.V.S."/>
            <person name="Moran N.A."/>
        </authorList>
    </citation>
    <scope>NUCLEOTIDE SEQUENCE [LARGE SCALE GENOMIC DNA]</scope>
    <source>
        <strain evidence="2 3">BI-4G</strain>
    </source>
</reference>
<proteinExistence type="predicted"/>
<evidence type="ECO:0000313" key="2">
    <source>
        <dbReference type="EMBL" id="RHW50396.1"/>
    </source>
</evidence>
<dbReference type="Proteomes" id="UP000283380">
    <property type="component" value="Unassembled WGS sequence"/>
</dbReference>
<keyword evidence="3" id="KW-1185">Reference proteome</keyword>
<evidence type="ECO:0000313" key="3">
    <source>
        <dbReference type="Proteomes" id="UP000283380"/>
    </source>
</evidence>
<feature type="compositionally biased region" description="Basic and acidic residues" evidence="1">
    <location>
        <begin position="45"/>
        <end position="59"/>
    </location>
</feature>
<sequence length="59" mass="6836">MINTKYTKRFTKQLKAEIKWLKTQILLATDHDVPLPYPPVNNTNKPEKPKSAKTSKEVI</sequence>
<name>A0ABX9LTM2_9LACO</name>
<evidence type="ECO:0000256" key="1">
    <source>
        <dbReference type="SAM" id="MobiDB-lite"/>
    </source>
</evidence>
<gene>
    <name evidence="2" type="ORF">DS834_07025</name>
</gene>
<dbReference type="EMBL" id="QOCU01000007">
    <property type="protein sequence ID" value="RHW50396.1"/>
    <property type="molecule type" value="Genomic_DNA"/>
</dbReference>
<evidence type="ECO:0008006" key="4">
    <source>
        <dbReference type="Google" id="ProtNLM"/>
    </source>
</evidence>
<accession>A0ABX9LTM2</accession>
<comment type="caution">
    <text evidence="2">The sequence shown here is derived from an EMBL/GenBank/DDBJ whole genome shotgun (WGS) entry which is preliminary data.</text>
</comment>
<feature type="region of interest" description="Disordered" evidence="1">
    <location>
        <begin position="32"/>
        <end position="59"/>
    </location>
</feature>
<organism evidence="2 3">
    <name type="scientific">Lactobacillus bombicola</name>
    <dbReference type="NCBI Taxonomy" id="1505723"/>
    <lineage>
        <taxon>Bacteria</taxon>
        <taxon>Bacillati</taxon>
        <taxon>Bacillota</taxon>
        <taxon>Bacilli</taxon>
        <taxon>Lactobacillales</taxon>
        <taxon>Lactobacillaceae</taxon>
        <taxon>Lactobacillus</taxon>
    </lineage>
</organism>
<dbReference type="RefSeq" id="WP_118907211.1">
    <property type="nucleotide sequence ID" value="NZ_QOCU01000007.1"/>
</dbReference>
<protein>
    <recommendedName>
        <fullName evidence="4">Transposase</fullName>
    </recommendedName>
</protein>